<accession>A0A2N1PR36</accession>
<comment type="caution">
    <text evidence="3">The sequence shown here is derived from an EMBL/GenBank/DDBJ whole genome shotgun (WGS) entry which is preliminary data.</text>
</comment>
<evidence type="ECO:0000256" key="1">
    <source>
        <dbReference type="ARBA" id="ARBA00022737"/>
    </source>
</evidence>
<protein>
    <recommendedName>
        <fullName evidence="5">Tetratricopeptide repeat protein</fullName>
    </recommendedName>
</protein>
<dbReference type="InterPro" id="IPR011990">
    <property type="entry name" value="TPR-like_helical_dom_sf"/>
</dbReference>
<dbReference type="PANTHER" id="PTHR44943:SF8">
    <property type="entry name" value="TPR REPEAT-CONTAINING PROTEIN MJ0263"/>
    <property type="match status" value="1"/>
</dbReference>
<keyword evidence="2" id="KW-0802">TPR repeat</keyword>
<gene>
    <name evidence="3" type="ORF">CVV64_07940</name>
</gene>
<organism evidence="3 4">
    <name type="scientific">Candidatus Wallbacteria bacterium HGW-Wallbacteria-1</name>
    <dbReference type="NCBI Taxonomy" id="2013854"/>
    <lineage>
        <taxon>Bacteria</taxon>
        <taxon>Candidatus Walliibacteriota</taxon>
    </lineage>
</organism>
<name>A0A2N1PR36_9BACT</name>
<proteinExistence type="predicted"/>
<evidence type="ECO:0000256" key="2">
    <source>
        <dbReference type="ARBA" id="ARBA00022803"/>
    </source>
</evidence>
<sequence length="2399" mass="270142">MRIGHQIIQSRLNLMHSLPFSLILSAVLALALNCHPLRASELSKSIYPGMTELTLRDIRVIYPLPSSNRTAELCSAGMTIEALEASLDGGLYQTARNLGKLDSPPSETPTDQLSIRIMAAQRAGSTRELFQTLLEVVRRGENPSQAAEEGFKLIKDTLMGIDDELIMLEEMVKREPSPIWKLRHAAALFRADKFQRGQEIVDSVIMEFPEHGIPAVRVRAKALCKLERGDEALSEIDRFIAGDTMYAAAELWAEIWVQLQQSGATFASFTKWTQTRRDWGKIDSDIIKTAAIALYFSDQEKLLSLLTGNDSPKLTSAAGKIAAGEILLQTEHIREAIEKVLPISIESDIFGILARSIIFRGLCANPDIEIAPAQAGPDPEMFPMLPTPLSLSASFLFNDAGRNLGKGNNSTPALRLNRRLANLSVRTRLFENLLRDGNNPEPDHVRALLEDISCLGSKQEAMNLADRYIETRTGKEKWQALLLKAELLTNSGNLIEARKILEPIAAGKENNVRKSDFPARARRLFLNFTAAKGDHAEALSFLNRLIEINPDDPDNYEALASYLQSNSLLDDLNKVYTRAARKFKTRQWYDKLARVLLRIRKGNDLRKLISEALPILDSENTALFLESNLYYPSINSSSTERNFFKSVHLRAMKRFPLDLKIAGRYLTFLKTFEKTEYLKFLYRYFAVFRRAREELLDHICSEDTEKNLFSLTAEAEKGNMPAMDLLASVLIRLSRFESALPVLKKVVQNNPERENLLLLTRISTSLGYCSQSASIMENLWSCNLDSFEFLETAGEAQAIAHRMDRAFETWKKWTERYPGNPDAYRAVAGILWDFKKTSLARQILDEGRKKLGRATLFGDFMASIEVEENNSSGAMNEAFNLMALNKESMSQSLGLAILDTLFPYSEKQSDPPESLIKCLNDFHNTYSEDHSSLWNGLEKWLSSRDQSCFAAELALEWKQMIQSPFTMERAERIFQRLHNPEKAYQCRLRMVELSGETTSNLLASAALLVNMNKLDQASNLIMNILKKHQYRFGSITALGNILKKQDRLNEMISKLENIGEDSKPLQKNEWRQTAELLRENKLYSQALLAAEKAATPPLDSHGNLDTESATLLLETSFEAEKSEVFEKWALVALKDIREFSRSHSVSPEWNNFEVRSLLAKASLKKKASRDTQAQYIEMINLRPYDENLICMAFEYARKNRQLNSLLKYYEDLTSTSARNPKWHRVVYLLSMAGGNRERALKAALDLVMVEPEDQHGPLWCWYRLDEAGRSREGLDILEKHFNREGMPLSMISLLARAISRTHGREAVLPWIKNNIKLQNPPWKFITASIRALTECGLTSQAAEMSLENLNPEMGEKLTDICSRDFLLASTDACLKSGRTAALLKSLLEVSSKLNSIASKIDGYAKNRLSRAENQITIFACSTLPSMALSRVDRETGLTLTGIIKNKISDLLTQNRIYEAIELCALPGKNGYPQTTLDSLKLIAPFATRGNTFKWPVQKAIGSEIRRIAIAGLKEMTLSMLGIWRHWTDAENYHDLAAEVTTITGLETERLEHLLYLVRSSGKIETGKNSFSGSPKSQKESHYLPELLKTAAILNRTDIIENLRNNSGALGLQLLNLEFDEGKLKSALKILDSGLPGFPELWKKIRKAEILGVLADQENMTETLLLFRELLDLHRLGNKVYVEKWQAEDNDQNQKVVINESKSIQGDDWFRLATHFAHFLSRMREPGKMIHAITENAPTSWNAYIRTSRILEMGNHLEDALEWAEKAMTFPDGRIPGATSAASLMIKMGRTDDAVALLRKNIPEKCEHSSTLKTHFSSHSIASLIETCRHAGKDMEARDIMEDLINCMICRNCLEEGWPELNRTISMVAGLNNEYIRPFISRFISSANDLSQLFKIADLTSMPSEFRCELNFRAVEIMLEKYEKDANHTDKDFMPELIGRASQAGALQLMKDMNSASAERVLKITEKLIELSGRTEPRNLQIMDNLDLIHFLALKTLSREKAMAFVEKRFPTPEGQREKLAFLRKTGETEMAMRTAGEIYSREISLNPSNHSMMLEMTSNLLLSGETAEAFDLMTQHLNQWNDNPEISSRTGTRFLDLGYPSQGAELLRKSLLARPWDQKTRVDLSASLLVMGQTLEGQMIICEGLSKGYSTLESVAQLAERIISLDKGRSENSAAKWNFDTIASLFNDDIVSSTPLKSENVNILFKLTAAAISGNPTIISESMQVFLANLEKMAPCLKKTGLITGSTALTSLPLDSADGTAFSEQCLLHGWDSGNARAWMIMKRSGNADAVLATVNCSDTHEETAPYLERLISTPWLGRVSGILIEALQNKDRQWEADILTAKLRELKNLSTPPTFKTLLEEIAGIQSQTVPAIQQNIQKSKKIHFRIGHGMVDPLEIF</sequence>
<reference evidence="3 4" key="1">
    <citation type="journal article" date="2017" name="ISME J.">
        <title>Potential for microbial H2 and metal transformations associated with novel bacteria and archaea in deep terrestrial subsurface sediments.</title>
        <authorList>
            <person name="Hernsdorf A.W."/>
            <person name="Amano Y."/>
            <person name="Miyakawa K."/>
            <person name="Ise K."/>
            <person name="Suzuki Y."/>
            <person name="Anantharaman K."/>
            <person name="Probst A."/>
            <person name="Burstein D."/>
            <person name="Thomas B.C."/>
            <person name="Banfield J.F."/>
        </authorList>
    </citation>
    <scope>NUCLEOTIDE SEQUENCE [LARGE SCALE GENOMIC DNA]</scope>
    <source>
        <strain evidence="3">HGW-Wallbacteria-1</strain>
    </source>
</reference>
<dbReference type="EMBL" id="PGXC01000004">
    <property type="protein sequence ID" value="PKK90800.1"/>
    <property type="molecule type" value="Genomic_DNA"/>
</dbReference>
<evidence type="ECO:0008006" key="5">
    <source>
        <dbReference type="Google" id="ProtNLM"/>
    </source>
</evidence>
<dbReference type="Gene3D" id="1.25.40.10">
    <property type="entry name" value="Tetratricopeptide repeat domain"/>
    <property type="match status" value="3"/>
</dbReference>
<keyword evidence="1" id="KW-0677">Repeat</keyword>
<dbReference type="InterPro" id="IPR051685">
    <property type="entry name" value="Ycf3/AcsC/BcsC/TPR_MFPF"/>
</dbReference>
<dbReference type="SUPFAM" id="SSF48452">
    <property type="entry name" value="TPR-like"/>
    <property type="match status" value="3"/>
</dbReference>
<dbReference type="Proteomes" id="UP000233256">
    <property type="component" value="Unassembled WGS sequence"/>
</dbReference>
<evidence type="ECO:0000313" key="3">
    <source>
        <dbReference type="EMBL" id="PKK90800.1"/>
    </source>
</evidence>
<dbReference type="PANTHER" id="PTHR44943">
    <property type="entry name" value="CELLULOSE SYNTHASE OPERON PROTEIN C"/>
    <property type="match status" value="1"/>
</dbReference>
<evidence type="ECO:0000313" key="4">
    <source>
        <dbReference type="Proteomes" id="UP000233256"/>
    </source>
</evidence>